<feature type="domain" description="ABC-type glycine betaine transport system substrate-binding" evidence="2">
    <location>
        <begin position="53"/>
        <end position="321"/>
    </location>
</feature>
<evidence type="ECO:0000259" key="2">
    <source>
        <dbReference type="Pfam" id="PF04069"/>
    </source>
</evidence>
<reference evidence="3 6" key="1">
    <citation type="submission" date="2020-07" db="EMBL/GenBank/DDBJ databases">
        <title>Sequencing the genomes of 1000 actinobacteria strains.</title>
        <authorList>
            <person name="Klenk H.-P."/>
        </authorList>
    </citation>
    <scope>NUCLEOTIDE SEQUENCE [LARGE SCALE GENOMIC DNA]</scope>
    <source>
        <strain evidence="4 5">DSM 44104</strain>
        <strain evidence="3 6">DSM 44749</strain>
    </source>
</reference>
<dbReference type="Pfam" id="PF04069">
    <property type="entry name" value="OpuAC"/>
    <property type="match status" value="1"/>
</dbReference>
<keyword evidence="1" id="KW-0732">Signal</keyword>
<dbReference type="GO" id="GO:0022857">
    <property type="term" value="F:transmembrane transporter activity"/>
    <property type="evidence" value="ECO:0007669"/>
    <property type="project" value="InterPro"/>
</dbReference>
<comment type="caution">
    <text evidence="3">The sequence shown here is derived from an EMBL/GenBank/DDBJ whole genome shotgun (WGS) entry which is preliminary data.</text>
</comment>
<dbReference type="GeneID" id="98051643"/>
<keyword evidence="6" id="KW-1185">Reference proteome</keyword>
<organism evidence="3 6">
    <name type="scientific">Pseudonocardia alni</name>
    <name type="common">Amycolata alni</name>
    <dbReference type="NCBI Taxonomy" id="33907"/>
    <lineage>
        <taxon>Bacteria</taxon>
        <taxon>Bacillati</taxon>
        <taxon>Actinomycetota</taxon>
        <taxon>Actinomycetes</taxon>
        <taxon>Pseudonocardiales</taxon>
        <taxon>Pseudonocardiaceae</taxon>
        <taxon>Pseudonocardia</taxon>
    </lineage>
</organism>
<evidence type="ECO:0000313" key="4">
    <source>
        <dbReference type="EMBL" id="PKB32861.1"/>
    </source>
</evidence>
<evidence type="ECO:0000256" key="1">
    <source>
        <dbReference type="SAM" id="SignalP"/>
    </source>
</evidence>
<dbReference type="GO" id="GO:0043190">
    <property type="term" value="C:ATP-binding cassette (ABC) transporter complex"/>
    <property type="evidence" value="ECO:0007669"/>
    <property type="project" value="InterPro"/>
</dbReference>
<feature type="signal peptide" evidence="1">
    <location>
        <begin position="1"/>
        <end position="28"/>
    </location>
</feature>
<evidence type="ECO:0000313" key="6">
    <source>
        <dbReference type="Proteomes" id="UP000549695"/>
    </source>
</evidence>
<name>A0A852VXA4_PSEA5</name>
<dbReference type="Gene3D" id="3.40.190.120">
    <property type="entry name" value="Osmoprotection protein (prox), domain 2"/>
    <property type="match status" value="1"/>
</dbReference>
<dbReference type="Gene3D" id="3.40.190.10">
    <property type="entry name" value="Periplasmic binding protein-like II"/>
    <property type="match status" value="1"/>
</dbReference>
<dbReference type="RefSeq" id="WP_073575473.1">
    <property type="nucleotide sequence ID" value="NZ_BAAAJZ010000015.1"/>
</dbReference>
<proteinExistence type="predicted"/>
<accession>A0A852VXA4</accession>
<feature type="chain" id="PRO_5044663836" evidence="1">
    <location>
        <begin position="29"/>
        <end position="328"/>
    </location>
</feature>
<sequence length="328" mass="34721">MTTRFPRRALPGLLAGVAALVSGCGAAAAVAGPSPQQLRGGSLARDVDLSGAELAVGSKEFTEQRVLGAITLLALQACGARTVDRTGLSGSTIVRAALEQGDVDVYWEYAGTGWTLFLGNDTTIPGERALYDAVAAQDLERNDVAWLGPARFGNQYAVARRGDADGPLAQVRTLSDLGPYFAADESRATFCGAAEFLDREFADMQAAYGITFPASQTYQNDFALNFVNVARSSPCDLAEVFTTDARIRSLDLVVLADDRDFFTTQLAALTCRAETVDRYPPLRALAATLGELLTVEVMIELNGLVDLEGRSATSVAQQFLAGHGLIGA</sequence>
<accession>A0AA44USU9</accession>
<gene>
    <name evidence="4" type="ORF">ATL51_4602</name>
    <name evidence="3" type="ORF">HDA37_001863</name>
</gene>
<dbReference type="SUPFAM" id="SSF53850">
    <property type="entry name" value="Periplasmic binding protein-like II"/>
    <property type="match status" value="1"/>
</dbReference>
<dbReference type="Proteomes" id="UP000232453">
    <property type="component" value="Unassembled WGS sequence"/>
</dbReference>
<evidence type="ECO:0000313" key="5">
    <source>
        <dbReference type="Proteomes" id="UP000232453"/>
    </source>
</evidence>
<dbReference type="EMBL" id="PHUJ01000003">
    <property type="protein sequence ID" value="PKB32861.1"/>
    <property type="molecule type" value="Genomic_DNA"/>
</dbReference>
<dbReference type="AlphaFoldDB" id="A0A852VXA4"/>
<dbReference type="EMBL" id="JACCCZ010000001">
    <property type="protein sequence ID" value="NYG01578.1"/>
    <property type="molecule type" value="Genomic_DNA"/>
</dbReference>
<dbReference type="Proteomes" id="UP000549695">
    <property type="component" value="Unassembled WGS sequence"/>
</dbReference>
<dbReference type="InterPro" id="IPR007210">
    <property type="entry name" value="ABC_Gly_betaine_transp_sub-bd"/>
</dbReference>
<evidence type="ECO:0000313" key="3">
    <source>
        <dbReference type="EMBL" id="NYG01578.1"/>
    </source>
</evidence>
<dbReference type="PROSITE" id="PS51257">
    <property type="entry name" value="PROKAR_LIPOPROTEIN"/>
    <property type="match status" value="1"/>
</dbReference>
<protein>
    <submittedName>
        <fullName evidence="3">Osmoprotectant transport system substrate-binding protein</fullName>
    </submittedName>
</protein>